<proteinExistence type="predicted"/>
<reference evidence="1 2" key="2">
    <citation type="submission" date="2018-11" db="EMBL/GenBank/DDBJ databases">
        <authorList>
            <consortium name="Pathogen Informatics"/>
        </authorList>
    </citation>
    <scope>NUCLEOTIDE SEQUENCE [LARGE SCALE GENOMIC DNA]</scope>
</reference>
<keyword evidence="2" id="KW-1185">Reference proteome</keyword>
<dbReference type="Proteomes" id="UP000270296">
    <property type="component" value="Unassembled WGS sequence"/>
</dbReference>
<sequence>MLLIRTSLGSFAGSLGHAYRPCFVPVNSATTPAIPTVDVVVFDRLLFQRLSEDLNLSTVIIAQCLDDRSADRRDKLCQSFERSPTCVLLLVV</sequence>
<evidence type="ECO:0000313" key="1">
    <source>
        <dbReference type="EMBL" id="VDP23961.1"/>
    </source>
</evidence>
<evidence type="ECO:0000313" key="2">
    <source>
        <dbReference type="Proteomes" id="UP000270296"/>
    </source>
</evidence>
<reference evidence="3" key="1">
    <citation type="submission" date="2016-06" db="UniProtKB">
        <authorList>
            <consortium name="WormBaseParasite"/>
        </authorList>
    </citation>
    <scope>IDENTIFICATION</scope>
</reference>
<dbReference type="WBParaSite" id="SBAD_0000991001-mRNA-1">
    <property type="protein sequence ID" value="SBAD_0000991001-mRNA-1"/>
    <property type="gene ID" value="SBAD_0000991001"/>
</dbReference>
<evidence type="ECO:0000313" key="3">
    <source>
        <dbReference type="WBParaSite" id="SBAD_0000991001-mRNA-1"/>
    </source>
</evidence>
<name>A0A183J114_9BILA</name>
<dbReference type="AlphaFoldDB" id="A0A183J114"/>
<protein>
    <submittedName>
        <fullName evidence="3">Secreted protein</fullName>
    </submittedName>
</protein>
<dbReference type="EMBL" id="UZAM01012871">
    <property type="protein sequence ID" value="VDP23961.1"/>
    <property type="molecule type" value="Genomic_DNA"/>
</dbReference>
<gene>
    <name evidence="1" type="ORF">SBAD_LOCUS9562</name>
</gene>
<organism evidence="3">
    <name type="scientific">Soboliphyme baturini</name>
    <dbReference type="NCBI Taxonomy" id="241478"/>
    <lineage>
        <taxon>Eukaryota</taxon>
        <taxon>Metazoa</taxon>
        <taxon>Ecdysozoa</taxon>
        <taxon>Nematoda</taxon>
        <taxon>Enoplea</taxon>
        <taxon>Dorylaimia</taxon>
        <taxon>Dioctophymatida</taxon>
        <taxon>Dioctophymatoidea</taxon>
        <taxon>Soboliphymatidae</taxon>
        <taxon>Soboliphyme</taxon>
    </lineage>
</organism>
<accession>A0A183J114</accession>